<evidence type="ECO:0000313" key="2">
    <source>
        <dbReference type="EMBL" id="MED4403599.1"/>
    </source>
</evidence>
<feature type="transmembrane region" description="Helical" evidence="1">
    <location>
        <begin position="70"/>
        <end position="91"/>
    </location>
</feature>
<evidence type="ECO:0000256" key="1">
    <source>
        <dbReference type="SAM" id="Phobius"/>
    </source>
</evidence>
<feature type="transmembrane region" description="Helical" evidence="1">
    <location>
        <begin position="103"/>
        <end position="122"/>
    </location>
</feature>
<feature type="transmembrane region" description="Helical" evidence="1">
    <location>
        <begin position="12"/>
        <end position="32"/>
    </location>
</feature>
<reference evidence="2 3" key="1">
    <citation type="submission" date="2023-03" db="EMBL/GenBank/DDBJ databases">
        <title>Bacillus Genome Sequencing.</title>
        <authorList>
            <person name="Dunlap C."/>
        </authorList>
    </citation>
    <scope>NUCLEOTIDE SEQUENCE [LARGE SCALE GENOMIC DNA]</scope>
    <source>
        <strain evidence="2 3">NRS-1717</strain>
    </source>
</reference>
<sequence length="125" mass="14461">MKMDVRTGQIMHLLVGTFCLIVVIAKSFHLGYIGENELLLLSMAITMFCLAYIYPHFVENDERTKKIKERGIFFSFIFIMCYMFILMAIFLFNETLLNGSQTITLLISLSTITVFISFGIMAKRY</sequence>
<dbReference type="Proteomes" id="UP001342826">
    <property type="component" value="Unassembled WGS sequence"/>
</dbReference>
<accession>A0ABU6P4Y2</accession>
<organism evidence="2 3">
    <name type="scientific">Metabacillus fastidiosus</name>
    <dbReference type="NCBI Taxonomy" id="1458"/>
    <lineage>
        <taxon>Bacteria</taxon>
        <taxon>Bacillati</taxon>
        <taxon>Bacillota</taxon>
        <taxon>Bacilli</taxon>
        <taxon>Bacillales</taxon>
        <taxon>Bacillaceae</taxon>
        <taxon>Metabacillus</taxon>
    </lineage>
</organism>
<keyword evidence="1" id="KW-0472">Membrane</keyword>
<keyword evidence="1" id="KW-0812">Transmembrane</keyword>
<name>A0ABU6P4Y2_9BACI</name>
<evidence type="ECO:0000313" key="3">
    <source>
        <dbReference type="Proteomes" id="UP001342826"/>
    </source>
</evidence>
<feature type="transmembrane region" description="Helical" evidence="1">
    <location>
        <begin position="38"/>
        <end position="58"/>
    </location>
</feature>
<keyword evidence="3" id="KW-1185">Reference proteome</keyword>
<comment type="caution">
    <text evidence="2">The sequence shown here is derived from an EMBL/GenBank/DDBJ whole genome shotgun (WGS) entry which is preliminary data.</text>
</comment>
<protein>
    <recommendedName>
        <fullName evidence="4">Permease</fullName>
    </recommendedName>
</protein>
<dbReference type="EMBL" id="JARTFS010000018">
    <property type="protein sequence ID" value="MED4403599.1"/>
    <property type="molecule type" value="Genomic_DNA"/>
</dbReference>
<proteinExistence type="predicted"/>
<dbReference type="RefSeq" id="WP_066226431.1">
    <property type="nucleotide sequence ID" value="NZ_JARTFQ010000006.1"/>
</dbReference>
<gene>
    <name evidence="2" type="ORF">P9271_20015</name>
</gene>
<evidence type="ECO:0008006" key="4">
    <source>
        <dbReference type="Google" id="ProtNLM"/>
    </source>
</evidence>
<keyword evidence="1" id="KW-1133">Transmembrane helix</keyword>
<dbReference type="GeneID" id="301140083"/>